<dbReference type="GO" id="GO:0006508">
    <property type="term" value="P:proteolysis"/>
    <property type="evidence" value="ECO:0007669"/>
    <property type="project" value="UniProtKB-KW"/>
</dbReference>
<dbReference type="RefSeq" id="WP_039257638.1">
    <property type="nucleotide sequence ID" value="NZ_JDRY01000031.1"/>
</dbReference>
<keyword evidence="7" id="KW-0378">Hydrolase</keyword>
<feature type="transmembrane region" description="Helical" evidence="10">
    <location>
        <begin position="6"/>
        <end position="22"/>
    </location>
</feature>
<evidence type="ECO:0000256" key="9">
    <source>
        <dbReference type="ARBA" id="ARBA00023136"/>
    </source>
</evidence>
<evidence type="ECO:0000256" key="2">
    <source>
        <dbReference type="ARBA" id="ARBA00009165"/>
    </source>
</evidence>
<keyword evidence="4" id="KW-1003">Cell membrane</keyword>
<evidence type="ECO:0000256" key="5">
    <source>
        <dbReference type="ARBA" id="ARBA00022670"/>
    </source>
</evidence>
<comment type="caution">
    <text evidence="11">The sequence shown here is derived from an EMBL/GenBank/DDBJ whole genome shotgun (WGS) entry which is preliminary data.</text>
</comment>
<organism evidence="11 12">
    <name type="scientific">Clostridium botulinum C/D str. DC5</name>
    <dbReference type="NCBI Taxonomy" id="1443128"/>
    <lineage>
        <taxon>Bacteria</taxon>
        <taxon>Bacillati</taxon>
        <taxon>Bacillota</taxon>
        <taxon>Clostridia</taxon>
        <taxon>Eubacteriales</taxon>
        <taxon>Clostridiaceae</taxon>
        <taxon>Clostridium</taxon>
    </lineage>
</organism>
<dbReference type="AlphaFoldDB" id="A0A0A0IFD8"/>
<dbReference type="GO" id="GO:0008233">
    <property type="term" value="F:peptidase activity"/>
    <property type="evidence" value="ECO:0007669"/>
    <property type="project" value="UniProtKB-KW"/>
</dbReference>
<feature type="transmembrane region" description="Helical" evidence="10">
    <location>
        <begin position="171"/>
        <end position="190"/>
    </location>
</feature>
<dbReference type="InterPro" id="IPR026898">
    <property type="entry name" value="PrsW"/>
</dbReference>
<dbReference type="InterPro" id="IPR023596">
    <property type="entry name" value="Peptidase_PrsW_arch/bac"/>
</dbReference>
<feature type="transmembrane region" description="Helical" evidence="10">
    <location>
        <begin position="103"/>
        <end position="125"/>
    </location>
</feature>
<gene>
    <name evidence="11" type="ORF">Z955_06260</name>
</gene>
<evidence type="ECO:0000256" key="8">
    <source>
        <dbReference type="ARBA" id="ARBA00022989"/>
    </source>
</evidence>
<evidence type="ECO:0000313" key="12">
    <source>
        <dbReference type="Proteomes" id="UP000030014"/>
    </source>
</evidence>
<name>A0A0A0IFD8_CLOBO</name>
<evidence type="ECO:0000256" key="3">
    <source>
        <dbReference type="ARBA" id="ARBA00018997"/>
    </source>
</evidence>
<proteinExistence type="inferred from homology"/>
<feature type="transmembrane region" description="Helical" evidence="10">
    <location>
        <begin position="34"/>
        <end position="51"/>
    </location>
</feature>
<dbReference type="EMBL" id="JDRY01000031">
    <property type="protein sequence ID" value="KGM99692.1"/>
    <property type="molecule type" value="Genomic_DNA"/>
</dbReference>
<evidence type="ECO:0000256" key="10">
    <source>
        <dbReference type="SAM" id="Phobius"/>
    </source>
</evidence>
<feature type="transmembrane region" description="Helical" evidence="10">
    <location>
        <begin position="196"/>
        <end position="213"/>
    </location>
</feature>
<keyword evidence="5" id="KW-0645">Protease</keyword>
<keyword evidence="9 10" id="KW-0472">Membrane</keyword>
<keyword evidence="6 10" id="KW-0812">Transmembrane</keyword>
<evidence type="ECO:0000256" key="4">
    <source>
        <dbReference type="ARBA" id="ARBA00022475"/>
    </source>
</evidence>
<reference evidence="11 12" key="1">
    <citation type="submission" date="2014-01" db="EMBL/GenBank/DDBJ databases">
        <title>Plasmidome dynamics in the species complex Clostridium novyi sensu lato converts strains of independent lineages into distinctly different pathogens.</title>
        <authorList>
            <person name="Skarin H."/>
            <person name="Segerman B."/>
        </authorList>
    </citation>
    <scope>NUCLEOTIDE SEQUENCE [LARGE SCALE GENOMIC DNA]</scope>
    <source>
        <strain evidence="11 12">DC5</strain>
    </source>
</reference>
<dbReference type="GO" id="GO:0005886">
    <property type="term" value="C:plasma membrane"/>
    <property type="evidence" value="ECO:0007669"/>
    <property type="project" value="UniProtKB-SubCell"/>
</dbReference>
<dbReference type="PANTHER" id="PTHR36844:SF1">
    <property type="entry name" value="PROTEASE PRSW"/>
    <property type="match status" value="1"/>
</dbReference>
<comment type="subcellular location">
    <subcellularLocation>
        <location evidence="1">Cell membrane</location>
        <topology evidence="1">Multi-pass membrane protein</topology>
    </subcellularLocation>
</comment>
<protein>
    <recommendedName>
        <fullName evidence="3">Protease PrsW</fullName>
    </recommendedName>
</protein>
<evidence type="ECO:0000256" key="6">
    <source>
        <dbReference type="ARBA" id="ARBA00022692"/>
    </source>
</evidence>
<evidence type="ECO:0000313" key="11">
    <source>
        <dbReference type="EMBL" id="KGM99692.1"/>
    </source>
</evidence>
<evidence type="ECO:0000256" key="1">
    <source>
        <dbReference type="ARBA" id="ARBA00004651"/>
    </source>
</evidence>
<keyword evidence="8 10" id="KW-1133">Transmembrane helix</keyword>
<dbReference type="Pfam" id="PF13367">
    <property type="entry name" value="PrsW-protease"/>
    <property type="match status" value="1"/>
</dbReference>
<dbReference type="PANTHER" id="PTHR36844">
    <property type="entry name" value="PROTEASE PRSW"/>
    <property type="match status" value="1"/>
</dbReference>
<sequence>MTTRLVVIAVIPGIVFSLLAYLTDRYDKEPVKVLIKVFIMGALSVIPTVFVEKILFSLFYFHGFSKVVFSSFIVAGLTEEFFKREVVMKTVLKKDVFNEKLDGIIYCIFSALGFATIENVIYVVFKFSANYYVGLYRGIFSVPAHLLFGITMGYYMSLGKFSLKYKTQKNFMRKSLIVPAILHGIFDFILMAQKEFLAILFLPFVVYLWLMNLRKLNKYYLESKKDFEERTNEKNTQS</sequence>
<dbReference type="Proteomes" id="UP000030014">
    <property type="component" value="Unassembled WGS sequence"/>
</dbReference>
<comment type="similarity">
    <text evidence="2">Belongs to the protease PrsW family.</text>
</comment>
<dbReference type="PIRSF" id="PIRSF016933">
    <property type="entry name" value="PrsW"/>
    <property type="match status" value="1"/>
</dbReference>
<evidence type="ECO:0000256" key="7">
    <source>
        <dbReference type="ARBA" id="ARBA00022801"/>
    </source>
</evidence>
<accession>A0A0A0IFD8</accession>